<keyword evidence="4" id="KW-0143">Chaperone</keyword>
<keyword evidence="2" id="KW-0472">Membrane</keyword>
<keyword evidence="8" id="KW-1185">Reference proteome</keyword>
<dbReference type="SUPFAM" id="SSF46565">
    <property type="entry name" value="Chaperone J-domain"/>
    <property type="match status" value="1"/>
</dbReference>
<gene>
    <name evidence="7" type="ORF">ECPE_LOCUS558</name>
</gene>
<organism evidence="9">
    <name type="scientific">Echinostoma caproni</name>
    <dbReference type="NCBI Taxonomy" id="27848"/>
    <lineage>
        <taxon>Eukaryota</taxon>
        <taxon>Metazoa</taxon>
        <taxon>Spiralia</taxon>
        <taxon>Lophotrochozoa</taxon>
        <taxon>Platyhelminthes</taxon>
        <taxon>Trematoda</taxon>
        <taxon>Digenea</taxon>
        <taxon>Plagiorchiida</taxon>
        <taxon>Echinostomata</taxon>
        <taxon>Echinostomatoidea</taxon>
        <taxon>Echinostomatidae</taxon>
        <taxon>Echinostoma</taxon>
    </lineage>
</organism>
<protein>
    <submittedName>
        <fullName evidence="9">J domain-containing protein</fullName>
    </submittedName>
</protein>
<dbReference type="PANTHER" id="PTHR44027:SF7">
    <property type="entry name" value="DNAJ HOMOLOG SUBFAMILY C MEMBER 5 HOMOLOG"/>
    <property type="match status" value="1"/>
</dbReference>
<dbReference type="InterPro" id="IPR001623">
    <property type="entry name" value="DnaJ_domain"/>
</dbReference>
<dbReference type="PRINTS" id="PR00625">
    <property type="entry name" value="JDOMAIN"/>
</dbReference>
<sequence>MGTFTKNVDLYGILEVTKGKTPTDIKRAYRLLALKYHPDKNPDDFAVAEKFEEINRAHAILHDPSRRQIYDNSLTKVSSCGILPISLHISL</sequence>
<dbReference type="AlphaFoldDB" id="A0A183A0S3"/>
<accession>A0A183A0S3</accession>
<reference evidence="7 8" key="2">
    <citation type="submission" date="2018-11" db="EMBL/GenBank/DDBJ databases">
        <authorList>
            <consortium name="Pathogen Informatics"/>
        </authorList>
    </citation>
    <scope>NUCLEOTIDE SEQUENCE [LARGE SCALE GENOMIC DNA]</scope>
    <source>
        <strain evidence="7 8">Egypt</strain>
    </source>
</reference>
<dbReference type="EMBL" id="UZAN01001936">
    <property type="protein sequence ID" value="VDP24096.1"/>
    <property type="molecule type" value="Genomic_DNA"/>
</dbReference>
<evidence type="ECO:0000313" key="9">
    <source>
        <dbReference type="WBParaSite" id="ECPE_0000055801-mRNA-1"/>
    </source>
</evidence>
<dbReference type="PANTHER" id="PTHR44027">
    <property type="entry name" value="DNAJ HOMOLOG SUBFAMILY C MEMBER 5 HOMOLOG"/>
    <property type="match status" value="1"/>
</dbReference>
<dbReference type="GO" id="GO:0005737">
    <property type="term" value="C:cytoplasm"/>
    <property type="evidence" value="ECO:0007669"/>
    <property type="project" value="UniProtKB-ARBA"/>
</dbReference>
<dbReference type="Gene3D" id="1.10.287.110">
    <property type="entry name" value="DnaJ domain"/>
    <property type="match status" value="1"/>
</dbReference>
<evidence type="ECO:0000259" key="6">
    <source>
        <dbReference type="PROSITE" id="PS50076"/>
    </source>
</evidence>
<evidence type="ECO:0000256" key="4">
    <source>
        <dbReference type="ARBA" id="ARBA00023186"/>
    </source>
</evidence>
<dbReference type="PROSITE" id="PS00636">
    <property type="entry name" value="DNAJ_1"/>
    <property type="match status" value="1"/>
</dbReference>
<reference evidence="9" key="1">
    <citation type="submission" date="2016-06" db="UniProtKB">
        <authorList>
            <consortium name="WormBaseParasite"/>
        </authorList>
    </citation>
    <scope>IDENTIFICATION</scope>
</reference>
<dbReference type="GO" id="GO:0016020">
    <property type="term" value="C:membrane"/>
    <property type="evidence" value="ECO:0007669"/>
    <property type="project" value="UniProtKB-SubCell"/>
</dbReference>
<evidence type="ECO:0000256" key="5">
    <source>
        <dbReference type="ARBA" id="ARBA00023288"/>
    </source>
</evidence>
<dbReference type="OrthoDB" id="445556at2759"/>
<dbReference type="InterPro" id="IPR036869">
    <property type="entry name" value="J_dom_sf"/>
</dbReference>
<keyword evidence="3" id="KW-0564">Palmitate</keyword>
<evidence type="ECO:0000256" key="1">
    <source>
        <dbReference type="ARBA" id="ARBA00004635"/>
    </source>
</evidence>
<dbReference type="WBParaSite" id="ECPE_0000055801-mRNA-1">
    <property type="protein sequence ID" value="ECPE_0000055801-mRNA-1"/>
    <property type="gene ID" value="ECPE_0000055801"/>
</dbReference>
<dbReference type="InterPro" id="IPR018253">
    <property type="entry name" value="DnaJ_domain_CS"/>
</dbReference>
<dbReference type="PROSITE" id="PS50076">
    <property type="entry name" value="DNAJ_2"/>
    <property type="match status" value="1"/>
</dbReference>
<comment type="subcellular location">
    <subcellularLocation>
        <location evidence="1">Membrane</location>
        <topology evidence="1">Lipid-anchor</topology>
    </subcellularLocation>
</comment>
<proteinExistence type="predicted"/>
<dbReference type="CDD" id="cd06257">
    <property type="entry name" value="DnaJ"/>
    <property type="match status" value="1"/>
</dbReference>
<dbReference type="Proteomes" id="UP000272942">
    <property type="component" value="Unassembled WGS sequence"/>
</dbReference>
<dbReference type="InterPro" id="IPR051434">
    <property type="entry name" value="DnaJ_C_subfamily_member5"/>
</dbReference>
<feature type="domain" description="J" evidence="6">
    <location>
        <begin position="9"/>
        <end position="74"/>
    </location>
</feature>
<dbReference type="Pfam" id="PF00226">
    <property type="entry name" value="DnaJ"/>
    <property type="match status" value="1"/>
</dbReference>
<evidence type="ECO:0000313" key="8">
    <source>
        <dbReference type="Proteomes" id="UP000272942"/>
    </source>
</evidence>
<evidence type="ECO:0000256" key="3">
    <source>
        <dbReference type="ARBA" id="ARBA00023139"/>
    </source>
</evidence>
<evidence type="ECO:0000313" key="7">
    <source>
        <dbReference type="EMBL" id="VDP24096.1"/>
    </source>
</evidence>
<keyword evidence="5" id="KW-0449">Lipoprotein</keyword>
<dbReference type="SMART" id="SM00271">
    <property type="entry name" value="DnaJ"/>
    <property type="match status" value="1"/>
</dbReference>
<evidence type="ECO:0000256" key="2">
    <source>
        <dbReference type="ARBA" id="ARBA00023136"/>
    </source>
</evidence>
<name>A0A183A0S3_9TREM</name>